<keyword evidence="6" id="KW-1185">Reference proteome</keyword>
<keyword evidence="2" id="KW-0238">DNA-binding</keyword>
<name>A0A085M157_9BILA</name>
<evidence type="ECO:0000313" key="6">
    <source>
        <dbReference type="Proteomes" id="UP000030764"/>
    </source>
</evidence>
<dbReference type="InterPro" id="IPR050863">
    <property type="entry name" value="CenT-Element_Derived"/>
</dbReference>
<dbReference type="InterPro" id="IPR010921">
    <property type="entry name" value="Trp_repressor/repl_initiator"/>
</dbReference>
<dbReference type="PANTHER" id="PTHR19303">
    <property type="entry name" value="TRANSPOSON"/>
    <property type="match status" value="1"/>
</dbReference>
<feature type="domain" description="HTH CENPB-type" evidence="3">
    <location>
        <begin position="79"/>
        <end position="152"/>
    </location>
</feature>
<dbReference type="InterPro" id="IPR009057">
    <property type="entry name" value="Homeodomain-like_sf"/>
</dbReference>
<proteinExistence type="predicted"/>
<accession>A0A085M157</accession>
<dbReference type="SUPFAM" id="SSF48295">
    <property type="entry name" value="TrpR-like"/>
    <property type="match status" value="1"/>
</dbReference>
<dbReference type="GO" id="GO:0043565">
    <property type="term" value="F:sequence-specific DNA binding"/>
    <property type="evidence" value="ECO:0007669"/>
    <property type="project" value="InterPro"/>
</dbReference>
<dbReference type="SMART" id="SM00674">
    <property type="entry name" value="CENPB"/>
    <property type="match status" value="1"/>
</dbReference>
<dbReference type="Pfam" id="PF09607">
    <property type="entry name" value="BrkDBD"/>
    <property type="match status" value="1"/>
</dbReference>
<sequence>MGCIKNRSFETEGASSVTSWRMPPRGRKCYDAAFKLKVIAAAQATNNCAAARQFNVHEKNVRNWKKSEETLKRMPRGKCALRGGAPAWPQLEVAVAEWVVTQRQTGHPVTRNEIKRQALEWAARNPRLCHGFIATSSWCSRFMERKGLVLRPENKNCPNTAARLRT</sequence>
<gene>
    <name evidence="4" type="ORF">M513_08135</name>
    <name evidence="5" type="ORF">M514_08135</name>
</gene>
<dbReference type="PANTHER" id="PTHR19303:SF74">
    <property type="entry name" value="POGO TRANSPOSABLE ELEMENT WITH KRAB DOMAIN"/>
    <property type="match status" value="1"/>
</dbReference>
<dbReference type="Proteomes" id="UP000030764">
    <property type="component" value="Unassembled WGS sequence"/>
</dbReference>
<dbReference type="PROSITE" id="PS51253">
    <property type="entry name" value="HTH_CENPB"/>
    <property type="match status" value="1"/>
</dbReference>
<dbReference type="EMBL" id="KL367480">
    <property type="protein sequence ID" value="KFD71878.1"/>
    <property type="molecule type" value="Genomic_DNA"/>
</dbReference>
<evidence type="ECO:0000256" key="2">
    <source>
        <dbReference type="ARBA" id="ARBA00023125"/>
    </source>
</evidence>
<dbReference type="EMBL" id="KL363245">
    <property type="protein sequence ID" value="KFD50953.1"/>
    <property type="molecule type" value="Genomic_DNA"/>
</dbReference>
<dbReference type="Gene3D" id="1.10.10.60">
    <property type="entry name" value="Homeodomain-like"/>
    <property type="match status" value="2"/>
</dbReference>
<reference evidence="4 6" key="1">
    <citation type="journal article" date="2014" name="Nat. Genet.">
        <title>Genome and transcriptome of the porcine whipworm Trichuris suis.</title>
        <authorList>
            <person name="Jex A.R."/>
            <person name="Nejsum P."/>
            <person name="Schwarz E.M."/>
            <person name="Hu L."/>
            <person name="Young N.D."/>
            <person name="Hall R.S."/>
            <person name="Korhonen P.K."/>
            <person name="Liao S."/>
            <person name="Thamsborg S."/>
            <person name="Xia J."/>
            <person name="Xu P."/>
            <person name="Wang S."/>
            <person name="Scheerlinck J.P."/>
            <person name="Hofmann A."/>
            <person name="Sternberg P.W."/>
            <person name="Wang J."/>
            <person name="Gasser R.B."/>
        </authorList>
    </citation>
    <scope>NUCLEOTIDE SEQUENCE [LARGE SCALE GENOMIC DNA]</scope>
    <source>
        <strain evidence="5">DCEP-RM93F</strain>
        <strain evidence="4">DCEP-RM93M</strain>
    </source>
</reference>
<dbReference type="SUPFAM" id="SSF46689">
    <property type="entry name" value="Homeodomain-like"/>
    <property type="match status" value="1"/>
</dbReference>
<dbReference type="InterPro" id="IPR006600">
    <property type="entry name" value="HTH_CenpB_DNA-bd_dom"/>
</dbReference>
<dbReference type="GO" id="GO:0005634">
    <property type="term" value="C:nucleus"/>
    <property type="evidence" value="ECO:0007669"/>
    <property type="project" value="UniProtKB-SubCell"/>
</dbReference>
<dbReference type="InterPro" id="IPR018586">
    <property type="entry name" value="Brinker_DNA-bd"/>
</dbReference>
<evidence type="ECO:0000256" key="1">
    <source>
        <dbReference type="ARBA" id="ARBA00004123"/>
    </source>
</evidence>
<dbReference type="Pfam" id="PF03221">
    <property type="entry name" value="HTH_Tnp_Tc5"/>
    <property type="match status" value="1"/>
</dbReference>
<protein>
    <recommendedName>
        <fullName evidence="3">HTH CENPB-type domain-containing protein</fullName>
    </recommendedName>
</protein>
<organism evidence="4 6">
    <name type="scientific">Trichuris suis</name>
    <name type="common">pig whipworm</name>
    <dbReference type="NCBI Taxonomy" id="68888"/>
    <lineage>
        <taxon>Eukaryota</taxon>
        <taxon>Metazoa</taxon>
        <taxon>Ecdysozoa</taxon>
        <taxon>Nematoda</taxon>
        <taxon>Enoplea</taxon>
        <taxon>Dorylaimia</taxon>
        <taxon>Trichinellida</taxon>
        <taxon>Trichuridae</taxon>
        <taxon>Trichuris</taxon>
    </lineage>
</organism>
<dbReference type="Proteomes" id="UP000030758">
    <property type="component" value="Unassembled WGS sequence"/>
</dbReference>
<evidence type="ECO:0000313" key="5">
    <source>
        <dbReference type="EMBL" id="KFD71878.1"/>
    </source>
</evidence>
<dbReference type="AlphaFoldDB" id="A0A085M157"/>
<evidence type="ECO:0000259" key="3">
    <source>
        <dbReference type="PROSITE" id="PS51253"/>
    </source>
</evidence>
<evidence type="ECO:0000313" key="4">
    <source>
        <dbReference type="EMBL" id="KFD50953.1"/>
    </source>
</evidence>
<comment type="subcellular location">
    <subcellularLocation>
        <location evidence="1">Nucleus</location>
    </subcellularLocation>
</comment>